<accession>A0A2T6AQI7</accession>
<reference evidence="1 2" key="1">
    <citation type="submission" date="2018-04" db="EMBL/GenBank/DDBJ databases">
        <title>Genomic Encyclopedia of Archaeal and Bacterial Type Strains, Phase II (KMG-II): from individual species to whole genera.</title>
        <authorList>
            <person name="Goeker M."/>
        </authorList>
    </citation>
    <scope>NUCLEOTIDE SEQUENCE [LARGE SCALE GENOMIC DNA]</scope>
    <source>
        <strain evidence="1 2">DSM 29329</strain>
    </source>
</reference>
<protein>
    <submittedName>
        <fullName evidence="1">Uncharacterized protein</fullName>
    </submittedName>
</protein>
<organism evidence="1 2">
    <name type="scientific">Allosediminivita pacifica</name>
    <dbReference type="NCBI Taxonomy" id="1267769"/>
    <lineage>
        <taxon>Bacteria</taxon>
        <taxon>Pseudomonadati</taxon>
        <taxon>Pseudomonadota</taxon>
        <taxon>Alphaproteobacteria</taxon>
        <taxon>Rhodobacterales</taxon>
        <taxon>Paracoccaceae</taxon>
        <taxon>Allosediminivita</taxon>
    </lineage>
</organism>
<keyword evidence="2" id="KW-1185">Reference proteome</keyword>
<sequence>MPCVLLRAFADAATGLWQVARPVCRADTVRAMPA</sequence>
<dbReference type="Proteomes" id="UP000244069">
    <property type="component" value="Unassembled WGS sequence"/>
</dbReference>
<comment type="caution">
    <text evidence="1">The sequence shown here is derived from an EMBL/GenBank/DDBJ whole genome shotgun (WGS) entry which is preliminary data.</text>
</comment>
<proteinExistence type="predicted"/>
<dbReference type="EMBL" id="QBKN01000018">
    <property type="protein sequence ID" value="PTX46060.1"/>
    <property type="molecule type" value="Genomic_DNA"/>
</dbReference>
<evidence type="ECO:0000313" key="2">
    <source>
        <dbReference type="Proteomes" id="UP000244069"/>
    </source>
</evidence>
<evidence type="ECO:0000313" key="1">
    <source>
        <dbReference type="EMBL" id="PTX46060.1"/>
    </source>
</evidence>
<gene>
    <name evidence="1" type="ORF">C8N44_11836</name>
</gene>
<name>A0A2T6AQI7_9RHOB</name>
<dbReference type="AlphaFoldDB" id="A0A2T6AQI7"/>